<sequence>MRMLEGNPVSVIVKFSGADASAAVRRWSDLLVCEHLALETLSAELGVRTARSAICHHAGRTFLEVVRFDRRGAHGRLPMCALSSLNAALLGKVGYGRSAVRPDETGWTHGCA</sequence>
<keyword evidence="2" id="KW-1185">Reference proteome</keyword>
<dbReference type="EMBL" id="FTMD01000015">
    <property type="protein sequence ID" value="SIR43967.1"/>
    <property type="molecule type" value="Genomic_DNA"/>
</dbReference>
<evidence type="ECO:0000313" key="1">
    <source>
        <dbReference type="EMBL" id="SIR43967.1"/>
    </source>
</evidence>
<name>A0A1N7AXT3_9RHOO</name>
<gene>
    <name evidence="1" type="ORF">SAMN05421829_115107</name>
</gene>
<accession>A0A1N7AXT3</accession>
<reference evidence="2" key="1">
    <citation type="submission" date="2017-01" db="EMBL/GenBank/DDBJ databases">
        <authorList>
            <person name="Varghese N."/>
            <person name="Submissions S."/>
        </authorList>
    </citation>
    <scope>NUCLEOTIDE SEQUENCE [LARGE SCALE GENOMIC DNA]</scope>
    <source>
        <strain evidence="2">ATCC 51758</strain>
    </source>
</reference>
<dbReference type="STRING" id="34027.SAMN05421829_115107"/>
<organism evidence="1 2">
    <name type="scientific">Aromatoleum tolulyticum</name>
    <dbReference type="NCBI Taxonomy" id="34027"/>
    <lineage>
        <taxon>Bacteria</taxon>
        <taxon>Pseudomonadati</taxon>
        <taxon>Pseudomonadota</taxon>
        <taxon>Betaproteobacteria</taxon>
        <taxon>Rhodocyclales</taxon>
        <taxon>Rhodocyclaceae</taxon>
        <taxon>Aromatoleum</taxon>
    </lineage>
</organism>
<dbReference type="Proteomes" id="UP000186819">
    <property type="component" value="Unassembled WGS sequence"/>
</dbReference>
<evidence type="ECO:0000313" key="2">
    <source>
        <dbReference type="Proteomes" id="UP000186819"/>
    </source>
</evidence>
<proteinExistence type="predicted"/>
<dbReference type="AlphaFoldDB" id="A0A1N7AXT3"/>
<protein>
    <submittedName>
        <fullName evidence="1">HipA-like N-terminal domain-containing protein</fullName>
    </submittedName>
</protein>